<dbReference type="InterPro" id="IPR023631">
    <property type="entry name" value="Amidase_dom"/>
</dbReference>
<dbReference type="InterPro" id="IPR036928">
    <property type="entry name" value="AS_sf"/>
</dbReference>
<dbReference type="GO" id="GO:0050567">
    <property type="term" value="F:glutaminyl-tRNA synthase (glutamine-hydrolyzing) activity"/>
    <property type="evidence" value="ECO:0007669"/>
    <property type="project" value="TreeGrafter"/>
</dbReference>
<sequence length="554" mass="61258">MKKYIIILLVALGAFIAGVVLSPYLKSENINRQTIDEAARLIGLEFTDSEKDTMLADLQERLEKFKGLRAVELDNAVPPAIQFNPLPVGFEAPKKEGAVRFTSFSKVTLPQNRDDLAWYSIGQLAALIRSRQITSEELTRFFIERLKKYDPKLHCVIALTEERALKMARKADKEIAAGKYRGLLHGIPYGVKDLLSVKGYKTTWGAAPFKDQVFDSDATVVKKLDEAGAVLVAKLSMGALAWGDVWFGGKTRNPWNMEQGSSGSSAGSASAVSAGLLPFALGTETWGSIVSPSTVCGVTGLRPTYGRVSRTGAMALSWTMDKIGTICRTAEDCAIVLNAIYGPDSLDQTVYDFPFNYDSQTDVRQFKIGYLKSDFESDYAFKKNDSLALAKLRDLGLNLVAMELPDINVSDLSFILSAEAAAAFDQLTRSGRDDLLVRQVRNAWPNVFRHSRFIPAVEYINANRVRYKLIQAMAKLMDTVDLYLAPSWQGKNLLLTNLSGHPCVVLPNGFSEEGTPTSFTINGRLFEEGTIVAVARFFQQHTDFHLKHPPLDKK</sequence>
<dbReference type="Pfam" id="PF01425">
    <property type="entry name" value="Amidase"/>
    <property type="match status" value="1"/>
</dbReference>
<dbReference type="PANTHER" id="PTHR11895">
    <property type="entry name" value="TRANSAMIDASE"/>
    <property type="match status" value="1"/>
</dbReference>
<dbReference type="AlphaFoldDB" id="A0A7V4WU77"/>
<dbReference type="InterPro" id="IPR000120">
    <property type="entry name" value="Amidase"/>
</dbReference>
<protein>
    <submittedName>
        <fullName evidence="2">Amidase</fullName>
    </submittedName>
</protein>
<name>A0A7V4WU77_CALAY</name>
<dbReference type="InterPro" id="IPR036113">
    <property type="entry name" value="Asp/Glu-ADT_sf_sub_c"/>
</dbReference>
<evidence type="ECO:0000259" key="1">
    <source>
        <dbReference type="Pfam" id="PF01425"/>
    </source>
</evidence>
<dbReference type="Proteomes" id="UP000885779">
    <property type="component" value="Unassembled WGS sequence"/>
</dbReference>
<evidence type="ECO:0000313" key="2">
    <source>
        <dbReference type="EMBL" id="HGY54950.1"/>
    </source>
</evidence>
<dbReference type="EMBL" id="DRQG01000035">
    <property type="protein sequence ID" value="HGY54950.1"/>
    <property type="molecule type" value="Genomic_DNA"/>
</dbReference>
<dbReference type="SUPFAM" id="SSF75304">
    <property type="entry name" value="Amidase signature (AS) enzymes"/>
    <property type="match status" value="1"/>
</dbReference>
<proteinExistence type="predicted"/>
<reference evidence="2" key="1">
    <citation type="journal article" date="2020" name="mSystems">
        <title>Genome- and Community-Level Interaction Insights into Carbon Utilization and Element Cycling Functions of Hydrothermarchaeota in Hydrothermal Sediment.</title>
        <authorList>
            <person name="Zhou Z."/>
            <person name="Liu Y."/>
            <person name="Xu W."/>
            <person name="Pan J."/>
            <person name="Luo Z.H."/>
            <person name="Li M."/>
        </authorList>
    </citation>
    <scope>NUCLEOTIDE SEQUENCE [LARGE SCALE GENOMIC DNA]</scope>
    <source>
        <strain evidence="2">HyVt-577</strain>
    </source>
</reference>
<accession>A0A7V4WU77</accession>
<feature type="domain" description="Amidase" evidence="1">
    <location>
        <begin position="137"/>
        <end position="490"/>
    </location>
</feature>
<gene>
    <name evidence="2" type="ORF">ENK44_04570</name>
</gene>
<dbReference type="SUPFAM" id="SSF141000">
    <property type="entry name" value="Glu-tRNAGln amidotransferase C subunit"/>
    <property type="match status" value="1"/>
</dbReference>
<dbReference type="GO" id="GO:0006450">
    <property type="term" value="P:regulation of translational fidelity"/>
    <property type="evidence" value="ECO:0007669"/>
    <property type="project" value="InterPro"/>
</dbReference>
<organism evidence="2">
    <name type="scientific">Caldithrix abyssi</name>
    <dbReference type="NCBI Taxonomy" id="187145"/>
    <lineage>
        <taxon>Bacteria</taxon>
        <taxon>Pseudomonadati</taxon>
        <taxon>Calditrichota</taxon>
        <taxon>Calditrichia</taxon>
        <taxon>Calditrichales</taxon>
        <taxon>Calditrichaceae</taxon>
        <taxon>Caldithrix</taxon>
    </lineage>
</organism>
<dbReference type="Gene3D" id="3.90.1300.10">
    <property type="entry name" value="Amidase signature (AS) domain"/>
    <property type="match status" value="1"/>
</dbReference>
<comment type="caution">
    <text evidence="2">The sequence shown here is derived from an EMBL/GenBank/DDBJ whole genome shotgun (WGS) entry which is preliminary data.</text>
</comment>
<dbReference type="PANTHER" id="PTHR11895:SF73">
    <property type="entry name" value="AMIDASE FAMILY PROTEIN"/>
    <property type="match status" value="1"/>
</dbReference>